<dbReference type="InterPro" id="IPR017782">
    <property type="entry name" value="Hydroxyacylglutathione_Hdrlase"/>
</dbReference>
<sequence>MEIHLIPAFSDNYVYLLRDPESDAVGVVDPGDAAPVVEALERRGWRLTHILNTHHHNDHIGGNAALKARYAATVIGAAADAHRIPELDVTLGDGDTAAFGGQTARVIDTPGHTVGHIAFWFEGAEALFCGDTLFALGCGRLFEGTAAQMWGSLRALRALPEATRVYCGHEYTLSNARFAVTVDPENDELQRRFAAIKAMRERGEPTIPSTIAEERRTNPFLRADDAQVQAAIDMAGADPGRVFAELRRRKDGFR</sequence>
<dbReference type="PANTHER" id="PTHR43705:SF1">
    <property type="entry name" value="HYDROXYACYLGLUTATHIONE HYDROLASE GLOB"/>
    <property type="match status" value="1"/>
</dbReference>
<dbReference type="RefSeq" id="WP_180280384.1">
    <property type="nucleotide sequence ID" value="NZ_JABFDB010000001.1"/>
</dbReference>
<evidence type="ECO:0000256" key="3">
    <source>
        <dbReference type="ARBA" id="ARBA00006759"/>
    </source>
</evidence>
<evidence type="ECO:0000256" key="7">
    <source>
        <dbReference type="HAMAP-Rule" id="MF_01374"/>
    </source>
</evidence>
<dbReference type="Pfam" id="PF16123">
    <property type="entry name" value="HAGH_C"/>
    <property type="match status" value="1"/>
</dbReference>
<gene>
    <name evidence="7 9" type="primary">gloB</name>
    <name evidence="9" type="ORF">HND93_02965</name>
</gene>
<dbReference type="InterPro" id="IPR050110">
    <property type="entry name" value="Glyoxalase_II_hydrolase"/>
</dbReference>
<comment type="similarity">
    <text evidence="3 7">Belongs to the metallo-beta-lactamase superfamily. Glyoxalase II family.</text>
</comment>
<dbReference type="PIRSF" id="PIRSF005457">
    <property type="entry name" value="Glx"/>
    <property type="match status" value="1"/>
</dbReference>
<accession>A0ABX2T2X6</accession>
<dbReference type="HAMAP" id="MF_01374">
    <property type="entry name" value="Glyoxalase_2"/>
    <property type="match status" value="1"/>
</dbReference>
<dbReference type="InterPro" id="IPR001279">
    <property type="entry name" value="Metallo-B-lactamas"/>
</dbReference>
<evidence type="ECO:0000256" key="4">
    <source>
        <dbReference type="ARBA" id="ARBA00022723"/>
    </source>
</evidence>
<comment type="caution">
    <text evidence="9">The sequence shown here is derived from an EMBL/GenBank/DDBJ whole genome shotgun (WGS) entry which is preliminary data.</text>
</comment>
<evidence type="ECO:0000256" key="6">
    <source>
        <dbReference type="ARBA" id="ARBA00022833"/>
    </source>
</evidence>
<dbReference type="Gene3D" id="3.60.15.10">
    <property type="entry name" value="Ribonuclease Z/Hydroxyacylglutathione hydrolase-like"/>
    <property type="match status" value="1"/>
</dbReference>
<dbReference type="CDD" id="cd07723">
    <property type="entry name" value="hydroxyacylglutathione_hydrolase_MBL-fold"/>
    <property type="match status" value="1"/>
</dbReference>
<dbReference type="Pfam" id="PF00753">
    <property type="entry name" value="Lactamase_B"/>
    <property type="match status" value="1"/>
</dbReference>
<evidence type="ECO:0000259" key="8">
    <source>
        <dbReference type="SMART" id="SM00849"/>
    </source>
</evidence>
<dbReference type="EC" id="3.1.2.6" evidence="7"/>
<dbReference type="InterPro" id="IPR036866">
    <property type="entry name" value="RibonucZ/Hydroxyglut_hydro"/>
</dbReference>
<keyword evidence="10" id="KW-1185">Reference proteome</keyword>
<feature type="binding site" evidence="7">
    <location>
        <position position="59"/>
    </location>
    <ligand>
        <name>Zn(2+)</name>
        <dbReference type="ChEBI" id="CHEBI:29105"/>
        <label>2</label>
    </ligand>
</feature>
<protein>
    <recommendedName>
        <fullName evidence="7">Hydroxyacylglutathione hydrolase</fullName>
        <ecNumber evidence="7">3.1.2.6</ecNumber>
    </recommendedName>
    <alternativeName>
        <fullName evidence="7">Glyoxalase II</fullName>
        <shortName evidence="7">Glx II</shortName>
    </alternativeName>
</protein>
<feature type="binding site" evidence="7">
    <location>
        <position position="169"/>
    </location>
    <ligand>
        <name>Zn(2+)</name>
        <dbReference type="ChEBI" id="CHEBI:29105"/>
        <label>2</label>
    </ligand>
</feature>
<dbReference type="SUPFAM" id="SSF56281">
    <property type="entry name" value="Metallo-hydrolase/oxidoreductase"/>
    <property type="match status" value="1"/>
</dbReference>
<dbReference type="NCBIfam" id="TIGR03413">
    <property type="entry name" value="GSH_gloB"/>
    <property type="match status" value="1"/>
</dbReference>
<comment type="catalytic activity">
    <reaction evidence="1 7">
        <text>an S-(2-hydroxyacyl)glutathione + H2O = a 2-hydroxy carboxylate + glutathione + H(+)</text>
        <dbReference type="Rhea" id="RHEA:21864"/>
        <dbReference type="ChEBI" id="CHEBI:15377"/>
        <dbReference type="ChEBI" id="CHEBI:15378"/>
        <dbReference type="ChEBI" id="CHEBI:57925"/>
        <dbReference type="ChEBI" id="CHEBI:58896"/>
        <dbReference type="ChEBI" id="CHEBI:71261"/>
        <dbReference type="EC" id="3.1.2.6"/>
    </reaction>
</comment>
<organism evidence="9 10">
    <name type="scientific">Azospirillum oleiclasticum</name>
    <dbReference type="NCBI Taxonomy" id="2735135"/>
    <lineage>
        <taxon>Bacteria</taxon>
        <taxon>Pseudomonadati</taxon>
        <taxon>Pseudomonadota</taxon>
        <taxon>Alphaproteobacteria</taxon>
        <taxon>Rhodospirillales</taxon>
        <taxon>Azospirillaceae</taxon>
        <taxon>Azospirillum</taxon>
    </lineage>
</organism>
<dbReference type="Proteomes" id="UP000584642">
    <property type="component" value="Unassembled WGS sequence"/>
</dbReference>
<feature type="binding site" evidence="7">
    <location>
        <position position="58"/>
    </location>
    <ligand>
        <name>Zn(2+)</name>
        <dbReference type="ChEBI" id="CHEBI:29105"/>
        <label>2</label>
    </ligand>
</feature>
<evidence type="ECO:0000256" key="1">
    <source>
        <dbReference type="ARBA" id="ARBA00001623"/>
    </source>
</evidence>
<dbReference type="GO" id="GO:0004416">
    <property type="term" value="F:hydroxyacylglutathione hydrolase activity"/>
    <property type="evidence" value="ECO:0007669"/>
    <property type="project" value="UniProtKB-EC"/>
</dbReference>
<evidence type="ECO:0000313" key="9">
    <source>
        <dbReference type="EMBL" id="NYZ18660.1"/>
    </source>
</evidence>
<comment type="cofactor">
    <cofactor evidence="7">
        <name>Zn(2+)</name>
        <dbReference type="ChEBI" id="CHEBI:29105"/>
    </cofactor>
    <text evidence="7">Binds 2 Zn(2+) ions per subunit.</text>
</comment>
<name>A0ABX2T2X6_9PROT</name>
<feature type="domain" description="Metallo-beta-lactamase" evidence="8">
    <location>
        <begin position="11"/>
        <end position="169"/>
    </location>
</feature>
<dbReference type="SMART" id="SM00849">
    <property type="entry name" value="Lactamase_B"/>
    <property type="match status" value="1"/>
</dbReference>
<comment type="function">
    <text evidence="7">Thiolesterase that catalyzes the hydrolysis of S-D-lactoyl-glutathione to form glutathione and D-lactic acid.</text>
</comment>
<feature type="binding site" evidence="7">
    <location>
        <position position="112"/>
    </location>
    <ligand>
        <name>Zn(2+)</name>
        <dbReference type="ChEBI" id="CHEBI:29105"/>
        <label>1</label>
    </ligand>
</feature>
<dbReference type="InterPro" id="IPR035680">
    <property type="entry name" value="Clx_II_MBL"/>
</dbReference>
<reference evidence="9 10" key="1">
    <citation type="submission" date="2020-05" db="EMBL/GenBank/DDBJ databases">
        <title>Azospirillum oleiclasticum sp. nov, a nitrogen-fixing and heavy crude oil-emulsifying bacterium isolated from the crude oil of Yumen Oilfield.</title>
        <authorList>
            <person name="Wu D."/>
            <person name="Cai M."/>
            <person name="Zhang X."/>
        </authorList>
    </citation>
    <scope>NUCLEOTIDE SEQUENCE [LARGE SCALE GENOMIC DNA]</scope>
    <source>
        <strain evidence="9 10">ROY-1-1-2</strain>
    </source>
</reference>
<keyword evidence="6 7" id="KW-0862">Zinc</keyword>
<evidence type="ECO:0000256" key="5">
    <source>
        <dbReference type="ARBA" id="ARBA00022801"/>
    </source>
</evidence>
<evidence type="ECO:0000256" key="2">
    <source>
        <dbReference type="ARBA" id="ARBA00004963"/>
    </source>
</evidence>
<feature type="binding site" evidence="7">
    <location>
        <position position="54"/>
    </location>
    <ligand>
        <name>Zn(2+)</name>
        <dbReference type="ChEBI" id="CHEBI:29105"/>
        <label>1</label>
    </ligand>
</feature>
<dbReference type="PANTHER" id="PTHR43705">
    <property type="entry name" value="HYDROXYACYLGLUTATHIONE HYDROLASE"/>
    <property type="match status" value="1"/>
</dbReference>
<evidence type="ECO:0000313" key="10">
    <source>
        <dbReference type="Proteomes" id="UP000584642"/>
    </source>
</evidence>
<feature type="binding site" evidence="7">
    <location>
        <position position="131"/>
    </location>
    <ligand>
        <name>Zn(2+)</name>
        <dbReference type="ChEBI" id="CHEBI:29105"/>
        <label>2</label>
    </ligand>
</feature>
<keyword evidence="5 7" id="KW-0378">Hydrolase</keyword>
<keyword evidence="4 7" id="KW-0479">Metal-binding</keyword>
<feature type="binding site" evidence="7">
    <location>
        <position position="131"/>
    </location>
    <ligand>
        <name>Zn(2+)</name>
        <dbReference type="ChEBI" id="CHEBI:29105"/>
        <label>1</label>
    </ligand>
</feature>
<feature type="binding site" evidence="7">
    <location>
        <position position="56"/>
    </location>
    <ligand>
        <name>Zn(2+)</name>
        <dbReference type="ChEBI" id="CHEBI:29105"/>
        <label>1</label>
    </ligand>
</feature>
<proteinExistence type="inferred from homology"/>
<comment type="subunit">
    <text evidence="7">Monomer.</text>
</comment>
<dbReference type="InterPro" id="IPR032282">
    <property type="entry name" value="HAGH_C"/>
</dbReference>
<dbReference type="EMBL" id="JABFDB010000001">
    <property type="protein sequence ID" value="NYZ18660.1"/>
    <property type="molecule type" value="Genomic_DNA"/>
</dbReference>
<comment type="pathway">
    <text evidence="2 7">Secondary metabolite metabolism; methylglyoxal degradation; (R)-lactate from methylglyoxal: step 2/2.</text>
</comment>